<accession>A0ABW5NHZ2</accession>
<dbReference type="InterPro" id="IPR049503">
    <property type="entry name" value="AbiJ_NTD4"/>
</dbReference>
<evidence type="ECO:0000313" key="2">
    <source>
        <dbReference type="EMBL" id="MFD2598632.1"/>
    </source>
</evidence>
<evidence type="ECO:0000259" key="1">
    <source>
        <dbReference type="Pfam" id="PF18863"/>
    </source>
</evidence>
<dbReference type="RefSeq" id="WP_380868690.1">
    <property type="nucleotide sequence ID" value="NZ_JBHUMA010000006.1"/>
</dbReference>
<feature type="domain" description="HEPN AbiJ-N-terminal" evidence="1">
    <location>
        <begin position="1"/>
        <end position="156"/>
    </location>
</feature>
<sequence>MRFSQRFGMTSVRDTIQIDDIDDALRNRLWNLFLMAYWNNVRHELSDCRPEFRNLMFHIWVDLFNNRYDELARDTYRLKHKLKEFFFETEWFNVYDFIEFLPQHYGDRLEIPTNEVFVSECNIALEKCMSGYRFINFELAPITSVEEINTIEEAINDNKFNGVKVHLKSALSMLSDRENPDYRNSIKESISAVESYCKASTGDTKAMLGASLNALSKKIDLHPALNSAFQKLYAYTSDEKGIRHALMDKDVLSQEDAQFMLVSCSAFINYLQIKESKV</sequence>
<proteinExistence type="predicted"/>
<dbReference type="Pfam" id="PF18863">
    <property type="entry name" value="AbiJ_NTD4"/>
    <property type="match status" value="1"/>
</dbReference>
<organism evidence="2 3">
    <name type="scientific">Sphingobacterium corticis</name>
    <dbReference type="NCBI Taxonomy" id="1812823"/>
    <lineage>
        <taxon>Bacteria</taxon>
        <taxon>Pseudomonadati</taxon>
        <taxon>Bacteroidota</taxon>
        <taxon>Sphingobacteriia</taxon>
        <taxon>Sphingobacteriales</taxon>
        <taxon>Sphingobacteriaceae</taxon>
        <taxon>Sphingobacterium</taxon>
    </lineage>
</organism>
<evidence type="ECO:0000313" key="3">
    <source>
        <dbReference type="Proteomes" id="UP001597393"/>
    </source>
</evidence>
<reference evidence="3" key="1">
    <citation type="journal article" date="2019" name="Int. J. Syst. Evol. Microbiol.">
        <title>The Global Catalogue of Microorganisms (GCM) 10K type strain sequencing project: providing services to taxonomists for standard genome sequencing and annotation.</title>
        <authorList>
            <consortium name="The Broad Institute Genomics Platform"/>
            <consortium name="The Broad Institute Genome Sequencing Center for Infectious Disease"/>
            <person name="Wu L."/>
            <person name="Ma J."/>
        </authorList>
    </citation>
    <scope>NUCLEOTIDE SEQUENCE [LARGE SCALE GENOMIC DNA]</scope>
    <source>
        <strain evidence="3">KCTC 42248</strain>
    </source>
</reference>
<name>A0ABW5NHZ2_9SPHI</name>
<comment type="caution">
    <text evidence="2">The sequence shown here is derived from an EMBL/GenBank/DDBJ whole genome shotgun (WGS) entry which is preliminary data.</text>
</comment>
<gene>
    <name evidence="2" type="ORF">ACFSQ3_06670</name>
</gene>
<keyword evidence="3" id="KW-1185">Reference proteome</keyword>
<dbReference type="EMBL" id="JBHUMA010000006">
    <property type="protein sequence ID" value="MFD2598632.1"/>
    <property type="molecule type" value="Genomic_DNA"/>
</dbReference>
<protein>
    <submittedName>
        <fullName evidence="2">AbiJ-NTD4 domain-containing protein</fullName>
    </submittedName>
</protein>
<dbReference type="Proteomes" id="UP001597393">
    <property type="component" value="Unassembled WGS sequence"/>
</dbReference>